<evidence type="ECO:0000259" key="14">
    <source>
        <dbReference type="PROSITE" id="PS50880"/>
    </source>
</evidence>
<dbReference type="SUPFAM" id="SSF57783">
    <property type="entry name" value="Zinc beta-ribbon"/>
    <property type="match status" value="1"/>
</dbReference>
<dbReference type="InterPro" id="IPR050219">
    <property type="entry name" value="DnaG_primase"/>
</dbReference>
<evidence type="ECO:0000256" key="7">
    <source>
        <dbReference type="ARBA" id="ARBA00022771"/>
    </source>
</evidence>
<reference evidence="16" key="1">
    <citation type="submission" date="2017-08" db="EMBL/GenBank/DDBJ databases">
        <authorList>
            <person name="Varghese N."/>
            <person name="Submissions S."/>
        </authorList>
    </citation>
    <scope>NUCLEOTIDE SEQUENCE [LARGE SCALE GENOMIC DNA]</scope>
    <source>
        <strain evidence="16">AP-Melu-1000-B4</strain>
    </source>
</reference>
<dbReference type="InterPro" id="IPR006171">
    <property type="entry name" value="TOPRIM_dom"/>
</dbReference>
<organism evidence="15 16">
    <name type="scientific">Polynucleobacter meluiroseus</name>
    <dbReference type="NCBI Taxonomy" id="1938814"/>
    <lineage>
        <taxon>Bacteria</taxon>
        <taxon>Pseudomonadati</taxon>
        <taxon>Pseudomonadota</taxon>
        <taxon>Betaproteobacteria</taxon>
        <taxon>Burkholderiales</taxon>
        <taxon>Burkholderiaceae</taxon>
        <taxon>Polynucleobacter</taxon>
    </lineage>
</organism>
<comment type="domain">
    <text evidence="12">Contains an N-terminal zinc-binding domain, a central core domain that contains the primase activity, and a C-terminal DnaB-binding domain.</text>
</comment>
<evidence type="ECO:0000256" key="9">
    <source>
        <dbReference type="ARBA" id="ARBA00022842"/>
    </source>
</evidence>
<keyword evidence="1 12" id="KW-0240">DNA-directed RNA polymerase</keyword>
<protein>
    <recommendedName>
        <fullName evidence="12">DNA primase</fullName>
        <ecNumber evidence="12">2.7.7.101</ecNumber>
    </recommendedName>
</protein>
<dbReference type="Gene3D" id="3.90.980.10">
    <property type="entry name" value="DNA primase, catalytic core, N-terminal domain"/>
    <property type="match status" value="1"/>
</dbReference>
<dbReference type="EC" id="2.7.7.101" evidence="12"/>
<dbReference type="Gene3D" id="3.40.1360.10">
    <property type="match status" value="1"/>
</dbReference>
<dbReference type="GO" id="GO:0005737">
    <property type="term" value="C:cytoplasm"/>
    <property type="evidence" value="ECO:0007669"/>
    <property type="project" value="TreeGrafter"/>
</dbReference>
<dbReference type="GO" id="GO:1990077">
    <property type="term" value="C:primosome complex"/>
    <property type="evidence" value="ECO:0007669"/>
    <property type="project" value="UniProtKB-KW"/>
</dbReference>
<comment type="catalytic activity">
    <reaction evidence="12">
        <text>ssDNA + n NTP = ssDNA/pppN(pN)n-1 hybrid + (n-1) diphosphate.</text>
        <dbReference type="EC" id="2.7.7.101"/>
    </reaction>
</comment>
<dbReference type="InterPro" id="IPR013264">
    <property type="entry name" value="DNAG_N"/>
</dbReference>
<dbReference type="GO" id="GO:0003899">
    <property type="term" value="F:DNA-directed RNA polymerase activity"/>
    <property type="evidence" value="ECO:0007669"/>
    <property type="project" value="UniProtKB-UniRule"/>
</dbReference>
<dbReference type="NCBIfam" id="TIGR01391">
    <property type="entry name" value="dnaG"/>
    <property type="match status" value="1"/>
</dbReference>
<evidence type="ECO:0000256" key="13">
    <source>
        <dbReference type="SAM" id="MobiDB-lite"/>
    </source>
</evidence>
<dbReference type="GO" id="GO:0000428">
    <property type="term" value="C:DNA-directed RNA polymerase complex"/>
    <property type="evidence" value="ECO:0007669"/>
    <property type="project" value="UniProtKB-KW"/>
</dbReference>
<dbReference type="InterPro" id="IPR030846">
    <property type="entry name" value="DnaG_bac"/>
</dbReference>
<dbReference type="InterPro" id="IPR036977">
    <property type="entry name" value="DNA_primase_Znf_CHC2"/>
</dbReference>
<dbReference type="PROSITE" id="PS50880">
    <property type="entry name" value="TOPRIM"/>
    <property type="match status" value="1"/>
</dbReference>
<feature type="zinc finger region" description="CHC2-type" evidence="12">
    <location>
        <begin position="39"/>
        <end position="63"/>
    </location>
</feature>
<keyword evidence="5 12" id="KW-0235">DNA replication</keyword>
<gene>
    <name evidence="12" type="primary">dnaG</name>
    <name evidence="15" type="ORF">SAMN06295945_0352</name>
</gene>
<comment type="cofactor">
    <cofactor evidence="12">
        <name>Zn(2+)</name>
        <dbReference type="ChEBI" id="CHEBI:29105"/>
    </cofactor>
    <text evidence="12">Binds 1 zinc ion per monomer.</text>
</comment>
<evidence type="ECO:0000313" key="16">
    <source>
        <dbReference type="Proteomes" id="UP000218069"/>
    </source>
</evidence>
<dbReference type="Pfam" id="PF01807">
    <property type="entry name" value="Zn_ribbon_DnaG"/>
    <property type="match status" value="1"/>
</dbReference>
<feature type="region of interest" description="Disordered" evidence="13">
    <location>
        <begin position="460"/>
        <end position="486"/>
    </location>
</feature>
<evidence type="ECO:0000256" key="6">
    <source>
        <dbReference type="ARBA" id="ARBA00022723"/>
    </source>
</evidence>
<keyword evidence="2 12" id="KW-0639">Primosome</keyword>
<dbReference type="FunFam" id="3.90.580.10:FF:000001">
    <property type="entry name" value="DNA primase"/>
    <property type="match status" value="1"/>
</dbReference>
<evidence type="ECO:0000256" key="1">
    <source>
        <dbReference type="ARBA" id="ARBA00022478"/>
    </source>
</evidence>
<dbReference type="GO" id="GO:0003677">
    <property type="term" value="F:DNA binding"/>
    <property type="evidence" value="ECO:0007669"/>
    <property type="project" value="UniProtKB-KW"/>
</dbReference>
<name>A0A240DYE2_9BURK</name>
<dbReference type="RefSeq" id="WP_096672126.1">
    <property type="nucleotide sequence ID" value="NZ_OANS01000001.1"/>
</dbReference>
<evidence type="ECO:0000256" key="4">
    <source>
        <dbReference type="ARBA" id="ARBA00022695"/>
    </source>
</evidence>
<dbReference type="Pfam" id="PF10410">
    <property type="entry name" value="DnaB_bind"/>
    <property type="match status" value="1"/>
</dbReference>
<dbReference type="Gene3D" id="1.20.50.20">
    <property type="entry name" value="DnaG, RNA polymerase domain, helical bundle"/>
    <property type="match status" value="1"/>
</dbReference>
<sequence>MALIPQSFIADLLNRVDIVDVVGQHVKLKKAGANYQGLCPFHAEKSPSFSVSPTKQFYHCFGCGAHGSAISFVMEYSGLGYVDTIEELARSAGLDVPREERTANDVARQQQAMALSEVMSAAADWYRLQLKGAARPVEYLKSRGLTGEIAKRYGLGYAPDGWQGLEAVFGSYANDEVANTLIEGGLLIQSEQTEQQSTARRYDRFRDRIMFPIRNPKGQVIGFGGRILDQGEPKYLNSPETPLFSKGNTLYGLFEARQAIRSQEYVLVCEGYMDVVALAQLGFPNAVATLGTACTANHVRMLLRQTDRIVFSFDGDAAGQRAAQRALEACLPLMSDDKEIRFLFLPTEHDPDSYVRAYGAPAFEKVIKEAMSLSSFFFKIVSQDHDLTTPEGRAQTHHVAKPLLLSMPPIALRTQILRELAIRTNSTPAELEAFCGLTIVPAPVRQNTYAAGVQQPNFKQASSTNRAQGAPWQGAKGSVKRVPTQVISPPQPPTDLAEQMLRVLIQFPHLGKALDANKRSLAMKVSELRSAKAAELMGDLLSQCDLVELIPGENDKPPTIGGGAFALFQEQLARSEYAPLYEVLRKRIMGSDLDLKGAIADLEGSFKKLEIIYLKQEMTEITQRIAGDQATEQDRARYRELGERLKFS</sequence>
<evidence type="ECO:0000256" key="10">
    <source>
        <dbReference type="ARBA" id="ARBA00023125"/>
    </source>
</evidence>
<proteinExistence type="inferred from homology"/>
<dbReference type="Proteomes" id="UP000218069">
    <property type="component" value="Unassembled WGS sequence"/>
</dbReference>
<keyword evidence="8 12" id="KW-0862">Zinc</keyword>
<evidence type="ECO:0000256" key="2">
    <source>
        <dbReference type="ARBA" id="ARBA00022515"/>
    </source>
</evidence>
<dbReference type="SUPFAM" id="SSF56731">
    <property type="entry name" value="DNA primase core"/>
    <property type="match status" value="1"/>
</dbReference>
<dbReference type="PANTHER" id="PTHR30313:SF2">
    <property type="entry name" value="DNA PRIMASE"/>
    <property type="match status" value="1"/>
</dbReference>
<dbReference type="HAMAP" id="MF_00974">
    <property type="entry name" value="DNA_primase_DnaG"/>
    <property type="match status" value="1"/>
</dbReference>
<keyword evidence="7 12" id="KW-0863">Zinc-finger</keyword>
<dbReference type="Pfam" id="PF13155">
    <property type="entry name" value="Toprim_2"/>
    <property type="match status" value="1"/>
</dbReference>
<comment type="subunit">
    <text evidence="12">Monomer. Interacts with DnaB.</text>
</comment>
<keyword evidence="10 12" id="KW-0238">DNA-binding</keyword>
<keyword evidence="4 12" id="KW-0548">Nucleotidyltransferase</keyword>
<accession>A0A240DYE2</accession>
<dbReference type="SMART" id="SM00400">
    <property type="entry name" value="ZnF_CHCC"/>
    <property type="match status" value="1"/>
</dbReference>
<dbReference type="AlphaFoldDB" id="A0A240DYE2"/>
<dbReference type="EMBL" id="OANS01000001">
    <property type="protein sequence ID" value="SNX28033.1"/>
    <property type="molecule type" value="Genomic_DNA"/>
</dbReference>
<keyword evidence="11 12" id="KW-0804">Transcription</keyword>
<dbReference type="InterPro" id="IPR034151">
    <property type="entry name" value="TOPRIM_DnaG_bac"/>
</dbReference>
<evidence type="ECO:0000256" key="12">
    <source>
        <dbReference type="HAMAP-Rule" id="MF_00974"/>
    </source>
</evidence>
<evidence type="ECO:0000256" key="11">
    <source>
        <dbReference type="ARBA" id="ARBA00023163"/>
    </source>
</evidence>
<comment type="function">
    <text evidence="12">RNA polymerase that catalyzes the synthesis of short RNA molecules used as primers for DNA polymerase during DNA replication.</text>
</comment>
<keyword evidence="3 12" id="KW-0808">Transferase</keyword>
<dbReference type="SMART" id="SM00493">
    <property type="entry name" value="TOPRIM"/>
    <property type="match status" value="1"/>
</dbReference>
<dbReference type="InterPro" id="IPR002694">
    <property type="entry name" value="Znf_CHC2"/>
</dbReference>
<feature type="domain" description="Toprim" evidence="14">
    <location>
        <begin position="264"/>
        <end position="346"/>
    </location>
</feature>
<dbReference type="Pfam" id="PF08275">
    <property type="entry name" value="DNAG_N"/>
    <property type="match status" value="1"/>
</dbReference>
<dbReference type="GO" id="GO:0008270">
    <property type="term" value="F:zinc ion binding"/>
    <property type="evidence" value="ECO:0007669"/>
    <property type="project" value="UniProtKB-UniRule"/>
</dbReference>
<dbReference type="FunFam" id="3.40.1360.10:FF:000002">
    <property type="entry name" value="DNA primase"/>
    <property type="match status" value="1"/>
</dbReference>
<dbReference type="InterPro" id="IPR037068">
    <property type="entry name" value="DNA_primase_core_N_sf"/>
</dbReference>
<keyword evidence="16" id="KW-1185">Reference proteome</keyword>
<dbReference type="Gene3D" id="3.90.580.10">
    <property type="entry name" value="Zinc finger, CHC2-type domain"/>
    <property type="match status" value="1"/>
</dbReference>
<evidence type="ECO:0000313" key="15">
    <source>
        <dbReference type="EMBL" id="SNX28033.1"/>
    </source>
</evidence>
<evidence type="ECO:0000256" key="5">
    <source>
        <dbReference type="ARBA" id="ARBA00022705"/>
    </source>
</evidence>
<dbReference type="GO" id="GO:0006269">
    <property type="term" value="P:DNA replication, synthesis of primer"/>
    <property type="evidence" value="ECO:0007669"/>
    <property type="project" value="UniProtKB-UniRule"/>
</dbReference>
<evidence type="ECO:0000256" key="8">
    <source>
        <dbReference type="ARBA" id="ARBA00022833"/>
    </source>
</evidence>
<dbReference type="InterPro" id="IPR019475">
    <property type="entry name" value="DNA_primase_DnaB-bd"/>
</dbReference>
<dbReference type="InterPro" id="IPR006295">
    <property type="entry name" value="DNA_primase_DnaG"/>
</dbReference>
<dbReference type="OrthoDB" id="9803773at2"/>
<dbReference type="CDD" id="cd03364">
    <property type="entry name" value="TOPRIM_DnaG_primases"/>
    <property type="match status" value="1"/>
</dbReference>
<evidence type="ECO:0000256" key="3">
    <source>
        <dbReference type="ARBA" id="ARBA00022679"/>
    </source>
</evidence>
<dbReference type="PANTHER" id="PTHR30313">
    <property type="entry name" value="DNA PRIMASE"/>
    <property type="match status" value="1"/>
</dbReference>
<keyword evidence="9" id="KW-0460">Magnesium</keyword>
<comment type="similarity">
    <text evidence="12">Belongs to the DnaG primase family.</text>
</comment>
<keyword evidence="6 12" id="KW-0479">Metal-binding</keyword>